<dbReference type="RefSeq" id="WP_117417396.1">
    <property type="nucleotide sequence ID" value="NZ_QOHO01000034.1"/>
</dbReference>
<dbReference type="Proteomes" id="UP000260680">
    <property type="component" value="Unassembled WGS sequence"/>
</dbReference>
<organism evidence="1 2">
    <name type="scientific">Lacrimispora amygdalina</name>
    <dbReference type="NCBI Taxonomy" id="253257"/>
    <lineage>
        <taxon>Bacteria</taxon>
        <taxon>Bacillati</taxon>
        <taxon>Bacillota</taxon>
        <taxon>Clostridia</taxon>
        <taxon>Lachnospirales</taxon>
        <taxon>Lachnospiraceae</taxon>
        <taxon>Lacrimispora</taxon>
    </lineage>
</organism>
<evidence type="ECO:0000313" key="2">
    <source>
        <dbReference type="Proteomes" id="UP000260680"/>
    </source>
</evidence>
<dbReference type="AlphaFoldDB" id="A0A3E2NC20"/>
<evidence type="ECO:0000313" key="1">
    <source>
        <dbReference type="EMBL" id="RFZ78558.1"/>
    </source>
</evidence>
<evidence type="ECO:0008006" key="3">
    <source>
        <dbReference type="Google" id="ProtNLM"/>
    </source>
</evidence>
<name>A0A3E2NC20_9FIRM</name>
<accession>A0A3E2NC20</accession>
<sequence length="209" mass="25036">MCLQAIDDNISFTEYKKWIDKYIRNNDTREINFQNDVIKRLIEKLFPKYDVVNVGTKGSDTAKHNYYHYSGKYIDNLGREKPTTPDILVANNWNWYNIEHENEIKYIATIEVKSPYGKEAIYKSDCCNCPAQINRHLSAEKIDKVIYTDSFEWRFYTQNKLDNPEKFSFVNRIRIGRGYTYEWKTEAYAQEEFDKLIKKLKDFLVIMKE</sequence>
<gene>
    <name evidence="1" type="ORF">DS742_12855</name>
</gene>
<reference evidence="1 2" key="1">
    <citation type="submission" date="2018-07" db="EMBL/GenBank/DDBJ databases">
        <title>New species, Clostridium PI-S10-A1B.</title>
        <authorList>
            <person name="Krishna G."/>
            <person name="Summeta K."/>
            <person name="Shikha S."/>
            <person name="Prabhu P.B."/>
            <person name="Suresh K."/>
        </authorList>
    </citation>
    <scope>NUCLEOTIDE SEQUENCE [LARGE SCALE GENOMIC DNA]</scope>
    <source>
        <strain evidence="1 2">PI-S10-A1B</strain>
    </source>
</reference>
<comment type="caution">
    <text evidence="1">The sequence shown here is derived from an EMBL/GenBank/DDBJ whole genome shotgun (WGS) entry which is preliminary data.</text>
</comment>
<dbReference type="OrthoDB" id="2973620at2"/>
<proteinExistence type="predicted"/>
<dbReference type="EMBL" id="QOHO01000034">
    <property type="protein sequence ID" value="RFZ78558.1"/>
    <property type="molecule type" value="Genomic_DNA"/>
</dbReference>
<protein>
    <recommendedName>
        <fullName evidence="3">Restriction endonuclease</fullName>
    </recommendedName>
</protein>